<dbReference type="GeneID" id="17036082"/>
<comment type="caution">
    <text evidence="2">The sequence shown here is derived from an EMBL/GenBank/DDBJ whole genome shotgun (WGS) entry which is preliminary data.</text>
</comment>
<sequence>MRRMCTRCFAHRHLPLLRWPHHTLPCLRSNAVNMFPASITHCRGSIRGHHRLCCRSCCSWASLSGIALGLSRQRQATAIHSLACGCVWLTALYASVPGPPLQAAAVGTAVATIALSRPLAGAAAPPSQRQAGTRSAQADCTAPEQCCRGPSAAAAMLARSPAARRVAPETARLDERSMSGRGWVQGRAPLAVALQPGPAASLRRPESRPQKHIPSRTSRLPWRPPKRQQLKAASQSPYGLCGPLPSLSPVALQSAPVLQARPALAAGSPGCHWMAPCCTSPALRPPLHPRHLTGSSSLTRGRLPAPGNGGLDAVSALLPRPRPRPRPRPLPWPRPPRFLPLPLPELGRPAIPLALVAGSDASSSVKAAASSSTSSL</sequence>
<organism evidence="2 3">
    <name type="scientific">Coccomyxa subellipsoidea (strain C-169)</name>
    <name type="common">Green microalga</name>
    <dbReference type="NCBI Taxonomy" id="574566"/>
    <lineage>
        <taxon>Eukaryota</taxon>
        <taxon>Viridiplantae</taxon>
        <taxon>Chlorophyta</taxon>
        <taxon>core chlorophytes</taxon>
        <taxon>Trebouxiophyceae</taxon>
        <taxon>Trebouxiophyceae incertae sedis</taxon>
        <taxon>Coccomyxaceae</taxon>
        <taxon>Coccomyxa</taxon>
        <taxon>Coccomyxa subellipsoidea</taxon>
    </lineage>
</organism>
<keyword evidence="3" id="KW-1185">Reference proteome</keyword>
<dbReference type="EMBL" id="AGSI01000026">
    <property type="protein sequence ID" value="EIE18176.1"/>
    <property type="molecule type" value="Genomic_DNA"/>
</dbReference>
<dbReference type="AlphaFoldDB" id="I0YIF7"/>
<accession>I0YIF7</accession>
<gene>
    <name evidence="2" type="ORF">COCSUDRAFT_45588</name>
</gene>
<evidence type="ECO:0000313" key="2">
    <source>
        <dbReference type="EMBL" id="EIE18176.1"/>
    </source>
</evidence>
<proteinExistence type="predicted"/>
<dbReference type="RefSeq" id="XP_005642720.1">
    <property type="nucleotide sequence ID" value="XM_005642663.1"/>
</dbReference>
<dbReference type="Proteomes" id="UP000007264">
    <property type="component" value="Unassembled WGS sequence"/>
</dbReference>
<feature type="region of interest" description="Disordered" evidence="1">
    <location>
        <begin position="289"/>
        <end position="336"/>
    </location>
</feature>
<evidence type="ECO:0000256" key="1">
    <source>
        <dbReference type="SAM" id="MobiDB-lite"/>
    </source>
</evidence>
<protein>
    <submittedName>
        <fullName evidence="2">Uncharacterized protein</fullName>
    </submittedName>
</protein>
<reference evidence="2 3" key="1">
    <citation type="journal article" date="2012" name="Genome Biol.">
        <title>The genome of the polar eukaryotic microalga coccomyxa subellipsoidea reveals traits of cold adaptation.</title>
        <authorList>
            <person name="Blanc G."/>
            <person name="Agarkova I."/>
            <person name="Grimwood J."/>
            <person name="Kuo A."/>
            <person name="Brueggeman A."/>
            <person name="Dunigan D."/>
            <person name="Gurnon J."/>
            <person name="Ladunga I."/>
            <person name="Lindquist E."/>
            <person name="Lucas S."/>
            <person name="Pangilinan J."/>
            <person name="Proschold T."/>
            <person name="Salamov A."/>
            <person name="Schmutz J."/>
            <person name="Weeks D."/>
            <person name="Yamada T."/>
            <person name="Claverie J.M."/>
            <person name="Grigoriev I."/>
            <person name="Van Etten J."/>
            <person name="Lomsadze A."/>
            <person name="Borodovsky M."/>
        </authorList>
    </citation>
    <scope>NUCLEOTIDE SEQUENCE [LARGE SCALE GENOMIC DNA]</scope>
    <source>
        <strain evidence="2 3">C-169</strain>
    </source>
</reference>
<evidence type="ECO:0000313" key="3">
    <source>
        <dbReference type="Proteomes" id="UP000007264"/>
    </source>
</evidence>
<feature type="region of interest" description="Disordered" evidence="1">
    <location>
        <begin position="196"/>
        <end position="237"/>
    </location>
</feature>
<dbReference type="KEGG" id="csl:COCSUDRAFT_45588"/>
<name>I0YIF7_COCSC</name>